<feature type="region of interest" description="Disordered" evidence="1">
    <location>
        <begin position="40"/>
        <end position="60"/>
    </location>
</feature>
<evidence type="ECO:0000313" key="4">
    <source>
        <dbReference type="EMBL" id="WYJ93873.1"/>
    </source>
</evidence>
<reference evidence="4" key="2">
    <citation type="submission" date="2017-05" db="EMBL/GenBank/DDBJ databases">
        <authorList>
            <consortium name="The Broad Institute Genomics Platform"/>
            <consortium name="The Broad Institute Genomic Center for Infectious Diseases"/>
            <person name="Earl A."/>
            <person name="Manson A."/>
            <person name="Schwartman J."/>
            <person name="Gilmore M."/>
            <person name="Abouelleil A."/>
            <person name="Cao P."/>
            <person name="Chapman S."/>
            <person name="Cusick C."/>
            <person name="Shea T."/>
            <person name="Young S."/>
            <person name="Neafsey D."/>
            <person name="Nusbaum C."/>
            <person name="Birren B."/>
        </authorList>
    </citation>
    <scope>NUCLEOTIDE SEQUENCE</scope>
    <source>
        <strain evidence="4">9D6_DIV0238</strain>
    </source>
</reference>
<evidence type="ECO:0000256" key="1">
    <source>
        <dbReference type="SAM" id="MobiDB-lite"/>
    </source>
</evidence>
<gene>
    <name evidence="4" type="ORF">A5889_001375</name>
    <name evidence="3" type="ORF">A5889_001703</name>
</gene>
<protein>
    <submittedName>
        <fullName evidence="3">Uncharacterized protein</fullName>
    </submittedName>
</protein>
<dbReference type="RefSeq" id="WP_087640822.1">
    <property type="nucleotide sequence ID" value="NZ_CP147246.1"/>
</dbReference>
<evidence type="ECO:0000256" key="2">
    <source>
        <dbReference type="SAM" id="Phobius"/>
    </source>
</evidence>
<accession>A0A200J751</accession>
<keyword evidence="2" id="KW-1133">Transmembrane helix</keyword>
<name>A0A200J751_9ENTE</name>
<organism evidence="3">
    <name type="scientific">Candidatus Enterococcus dunnyi</name>
    <dbReference type="NCBI Taxonomy" id="1834192"/>
    <lineage>
        <taxon>Bacteria</taxon>
        <taxon>Bacillati</taxon>
        <taxon>Bacillota</taxon>
        <taxon>Bacilli</taxon>
        <taxon>Lactobacillales</taxon>
        <taxon>Enterococcaceae</taxon>
        <taxon>Enterococcus</taxon>
    </lineage>
</organism>
<keyword evidence="2" id="KW-0812">Transmembrane</keyword>
<evidence type="ECO:0000313" key="3">
    <source>
        <dbReference type="EMBL" id="OUZ32994.1"/>
    </source>
</evidence>
<reference evidence="3" key="1">
    <citation type="submission" date="2017-05" db="EMBL/GenBank/DDBJ databases">
        <title>The Genome Sequence of Enterococcus sp. 9D6_DIV0238.</title>
        <authorList>
            <consortium name="The Broad Institute Genomics Platform"/>
            <consortium name="The Broad Institute Genomic Center for Infectious Diseases"/>
            <person name="Earl A."/>
            <person name="Manson A."/>
            <person name="Schwartman J."/>
            <person name="Gilmore M."/>
            <person name="Abouelleil A."/>
            <person name="Cao P."/>
            <person name="Chapman S."/>
            <person name="Cusick C."/>
            <person name="Shea T."/>
            <person name="Young S."/>
            <person name="Neafsey D."/>
            <person name="Nusbaum C."/>
            <person name="Birren B."/>
        </authorList>
    </citation>
    <scope>NUCLEOTIDE SEQUENCE [LARGE SCALE GENOMIC DNA]</scope>
    <source>
        <strain evidence="3">9D6_DIV0238</strain>
    </source>
</reference>
<feature type="transmembrane region" description="Helical" evidence="2">
    <location>
        <begin position="12"/>
        <end position="31"/>
    </location>
</feature>
<reference evidence="4" key="3">
    <citation type="submission" date="2024-03" db="EMBL/GenBank/DDBJ databases">
        <title>The Genome Sequence of Enterococcus sp. DIV0238c.</title>
        <authorList>
            <consortium name="The Broad Institute Genomics Platform"/>
            <consortium name="The Broad Institute Microbial Omics Core"/>
            <consortium name="The Broad Institute Genomic Center for Infectious Diseases"/>
            <person name="Earl A."/>
            <person name="Manson A."/>
            <person name="Gilmore M."/>
            <person name="Schwartman J."/>
            <person name="Shea T."/>
            <person name="Abouelleil A."/>
            <person name="Cao P."/>
            <person name="Chapman S."/>
            <person name="Cusick C."/>
            <person name="Young S."/>
            <person name="Neafsey D."/>
            <person name="Nusbaum C."/>
            <person name="Birren B."/>
        </authorList>
    </citation>
    <scope>NUCLEOTIDE SEQUENCE</scope>
    <source>
        <strain evidence="4">9D6_DIV0238</strain>
    </source>
</reference>
<dbReference type="EMBL" id="CP147246">
    <property type="protein sequence ID" value="WYJ93873.1"/>
    <property type="molecule type" value="Genomic_DNA"/>
</dbReference>
<proteinExistence type="predicted"/>
<dbReference type="EMBL" id="NIBQ01000002">
    <property type="protein sequence ID" value="OUZ32994.1"/>
    <property type="molecule type" value="Genomic_DNA"/>
</dbReference>
<dbReference type="OrthoDB" id="2187186at2"/>
<keyword evidence="5" id="KW-1185">Reference proteome</keyword>
<sequence>MHRKGEEKLKKGKIVLIVLVLIGCVGATIYLKSAGKKEVPKEDVKQQAESTEQEKTKPRAEYKKAPGLLTISMYEMSDEELYQRFGYPSEAGIEELFFDNKDTDKIVALKDGSILSGEMVDNDILVEVSSETDPNALTVREAKELLKSRQEALYQLYEAEITNTSE</sequence>
<dbReference type="AlphaFoldDB" id="A0A200J751"/>
<dbReference type="PROSITE" id="PS51257">
    <property type="entry name" value="PROKAR_LIPOPROTEIN"/>
    <property type="match status" value="1"/>
</dbReference>
<evidence type="ECO:0000313" key="5">
    <source>
        <dbReference type="Proteomes" id="UP000196151"/>
    </source>
</evidence>
<keyword evidence="2" id="KW-0472">Membrane</keyword>
<dbReference type="Proteomes" id="UP000196151">
    <property type="component" value="Chromosome"/>
</dbReference>